<name>A0A4Y2PBP2_ARAVE</name>
<dbReference type="Proteomes" id="UP000499080">
    <property type="component" value="Unassembled WGS sequence"/>
</dbReference>
<protein>
    <submittedName>
        <fullName evidence="1">Uncharacterized protein</fullName>
    </submittedName>
</protein>
<accession>A0A4Y2PBP2</accession>
<sequence>MSRYSLKAEDLVDKWNSTLSFSSRWLWHETVAGLRPDTTKTPQCTGPWCILNPFWIKNCSTAQASIFVGVVFIKGAHYVFAIRNNILELSFLVPENNVEWFS</sequence>
<comment type="caution">
    <text evidence="1">The sequence shown here is derived from an EMBL/GenBank/DDBJ whole genome shotgun (WGS) entry which is preliminary data.</text>
</comment>
<organism evidence="1 2">
    <name type="scientific">Araneus ventricosus</name>
    <name type="common">Orbweaver spider</name>
    <name type="synonym">Epeira ventricosa</name>
    <dbReference type="NCBI Taxonomy" id="182803"/>
    <lineage>
        <taxon>Eukaryota</taxon>
        <taxon>Metazoa</taxon>
        <taxon>Ecdysozoa</taxon>
        <taxon>Arthropoda</taxon>
        <taxon>Chelicerata</taxon>
        <taxon>Arachnida</taxon>
        <taxon>Araneae</taxon>
        <taxon>Araneomorphae</taxon>
        <taxon>Entelegynae</taxon>
        <taxon>Araneoidea</taxon>
        <taxon>Araneidae</taxon>
        <taxon>Araneus</taxon>
    </lineage>
</organism>
<reference evidence="1 2" key="1">
    <citation type="journal article" date="2019" name="Sci. Rep.">
        <title>Orb-weaving spider Araneus ventricosus genome elucidates the spidroin gene catalogue.</title>
        <authorList>
            <person name="Kono N."/>
            <person name="Nakamura H."/>
            <person name="Ohtoshi R."/>
            <person name="Moran D.A.P."/>
            <person name="Shinohara A."/>
            <person name="Yoshida Y."/>
            <person name="Fujiwara M."/>
            <person name="Mori M."/>
            <person name="Tomita M."/>
            <person name="Arakawa K."/>
        </authorList>
    </citation>
    <scope>NUCLEOTIDE SEQUENCE [LARGE SCALE GENOMIC DNA]</scope>
</reference>
<keyword evidence="2" id="KW-1185">Reference proteome</keyword>
<proteinExistence type="predicted"/>
<dbReference type="AlphaFoldDB" id="A0A4Y2PBP2"/>
<dbReference type="EMBL" id="BGPR01131715">
    <property type="protein sequence ID" value="GBN47416.1"/>
    <property type="molecule type" value="Genomic_DNA"/>
</dbReference>
<evidence type="ECO:0000313" key="2">
    <source>
        <dbReference type="Proteomes" id="UP000499080"/>
    </source>
</evidence>
<gene>
    <name evidence="1" type="ORF">AVEN_268890_1</name>
</gene>
<evidence type="ECO:0000313" key="1">
    <source>
        <dbReference type="EMBL" id="GBN47416.1"/>
    </source>
</evidence>